<name>A0ABS2S9H9_9PSEU</name>
<dbReference type="PANTHER" id="PTHR10098">
    <property type="entry name" value="RAPSYN-RELATED"/>
    <property type="match status" value="1"/>
</dbReference>
<dbReference type="SUPFAM" id="SSF48452">
    <property type="entry name" value="TPR-like"/>
    <property type="match status" value="2"/>
</dbReference>
<reference evidence="2 3" key="1">
    <citation type="submission" date="2021-01" db="EMBL/GenBank/DDBJ databases">
        <title>Sequencing the genomes of 1000 actinobacteria strains.</title>
        <authorList>
            <person name="Klenk H.-P."/>
        </authorList>
    </citation>
    <scope>NUCLEOTIDE SEQUENCE [LARGE SCALE GENOMIC DNA]</scope>
    <source>
        <strain evidence="2 3">DSM 44581</strain>
    </source>
</reference>
<feature type="repeat" description="TPR" evidence="1">
    <location>
        <begin position="784"/>
        <end position="817"/>
    </location>
</feature>
<dbReference type="PRINTS" id="PR00364">
    <property type="entry name" value="DISEASERSIST"/>
</dbReference>
<accession>A0ABS2S9H9</accession>
<dbReference type="Pfam" id="PF13424">
    <property type="entry name" value="TPR_12"/>
    <property type="match status" value="4"/>
</dbReference>
<dbReference type="PANTHER" id="PTHR10098:SF108">
    <property type="entry name" value="TETRATRICOPEPTIDE REPEAT PROTEIN 28"/>
    <property type="match status" value="1"/>
</dbReference>
<dbReference type="SUPFAM" id="SSF52540">
    <property type="entry name" value="P-loop containing nucleoside triphosphate hydrolases"/>
    <property type="match status" value="1"/>
</dbReference>
<dbReference type="Proteomes" id="UP001195724">
    <property type="component" value="Unassembled WGS sequence"/>
</dbReference>
<evidence type="ECO:0000313" key="3">
    <source>
        <dbReference type="Proteomes" id="UP001195724"/>
    </source>
</evidence>
<organism evidence="2 3">
    <name type="scientific">Saccharothrix algeriensis</name>
    <dbReference type="NCBI Taxonomy" id="173560"/>
    <lineage>
        <taxon>Bacteria</taxon>
        <taxon>Bacillati</taxon>
        <taxon>Actinomycetota</taxon>
        <taxon>Actinomycetes</taxon>
        <taxon>Pseudonocardiales</taxon>
        <taxon>Pseudonocardiaceae</taxon>
        <taxon>Saccharothrix</taxon>
    </lineage>
</organism>
<comment type="caution">
    <text evidence="2">The sequence shown here is derived from an EMBL/GenBank/DDBJ whole genome shotgun (WGS) entry which is preliminary data.</text>
</comment>
<protein>
    <submittedName>
        <fullName evidence="2">Tetratricopeptide (TPR) repeat protein</fullName>
    </submittedName>
</protein>
<sequence length="882" mass="95682">MRERDAENHLTINCAGNVTGNAVQAGVIHGGVHFHPSPAPPPPVARVDPVRPETTVGEVFVGREEELARVLAILDPDAGAGVGAVVSAVAGMGGVGKTALARHAAVEALRRGWFGGGVFWVDLRGYDHEGPVPDAAVFGPLLRRLGVPDERIPDDPVEQAAAYDQVLTQLGEQGRAVLLVCDNAGAGRQVRGLVPGSGPHRVLVTTRDTLDLPRARRLSLDVLDTGAAVALLDRVLDEQEPDDRRLRADPPGAEALARACGRLPLALRIAGALLADEPHLRPGELADQLRSAPGVEGYAHGEQAVAAVFDLSWQRLLGDHPEWAGLLRLLCLNPGPDTSTDAAAALADEPPERVRVGLRGLRQAHLLRSTGPDRWGLHDLIRAHTGSHSAGLDPDRLAAAELRVLGYYATTADQADDHLRALPGQPAPDRFAGRADALEWLDAERATLVAAVVHATTSGHHDHAVRLGAALAQYLDWRHYLADAVTVADRTHTSATHLSARDQAMTANNLGVALGKVRRFEEAVAAHERAGDLYRELGDRCGEAMVWNNLGVVLRELRRFEEAVVAHERAGELHGEVGNRSGEATVWNNLGLVLRELRRFEEAIVAHERAGDLYRELGDRRGEAMVWNNLGVVLQQLRRFEEAVTAHERAGELHGEVGNRHGEAGVWNNLGMALRELRRFEEAIAAHERAGERCWEMGDRHGEAMAWNSIGLALRETRRFAEAAATHRRAGDLFREVGDRQGEATAWGNLGMALRELRRFEEAATAHRRDLAICRELGDRYGEAQAWSNLGAALSELRRFEEAVTAYRRAGDLFRGLGDRYGEARAWAGSGLVLLEAGRREEATRCGDRAWEIFTAVGDAERADAVDRLLRTPDVLGGTASP</sequence>
<evidence type="ECO:0000313" key="2">
    <source>
        <dbReference type="EMBL" id="MBM7812878.1"/>
    </source>
</evidence>
<dbReference type="InterPro" id="IPR019734">
    <property type="entry name" value="TPR_rpt"/>
</dbReference>
<gene>
    <name evidence="2" type="ORF">JOE68_003743</name>
</gene>
<dbReference type="InterPro" id="IPR011990">
    <property type="entry name" value="TPR-like_helical_dom_sf"/>
</dbReference>
<dbReference type="RefSeq" id="WP_204843586.1">
    <property type="nucleotide sequence ID" value="NZ_JAFBCL010000001.1"/>
</dbReference>
<evidence type="ECO:0000256" key="1">
    <source>
        <dbReference type="PROSITE-ProRule" id="PRU00339"/>
    </source>
</evidence>
<dbReference type="PROSITE" id="PS50005">
    <property type="entry name" value="TPR"/>
    <property type="match status" value="1"/>
</dbReference>
<dbReference type="SMART" id="SM00028">
    <property type="entry name" value="TPR"/>
    <property type="match status" value="9"/>
</dbReference>
<keyword evidence="3" id="KW-1185">Reference proteome</keyword>
<keyword evidence="1" id="KW-0802">TPR repeat</keyword>
<dbReference type="InterPro" id="IPR027417">
    <property type="entry name" value="P-loop_NTPase"/>
</dbReference>
<dbReference type="Gene3D" id="3.40.50.300">
    <property type="entry name" value="P-loop containing nucleotide triphosphate hydrolases"/>
    <property type="match status" value="1"/>
</dbReference>
<dbReference type="EMBL" id="JAFBCL010000001">
    <property type="protein sequence ID" value="MBM7812878.1"/>
    <property type="molecule type" value="Genomic_DNA"/>
</dbReference>
<dbReference type="Gene3D" id="1.25.40.10">
    <property type="entry name" value="Tetratricopeptide repeat domain"/>
    <property type="match status" value="2"/>
</dbReference>
<proteinExistence type="predicted"/>